<sequence length="218" mass="23119">MPASELGDMQQGYTVVLDAGHGGVDGGAVGSKTGIAEAGLNLTVVKLVQAELEEEGVRVLLTRTDENALARGKKADMQARKAIMNKPGVDIVVSIHMNKFTDSSVKGPMAFYMKGSDEGRRLAELVITAVCESVEAPSRKANPADFFMIRESPSPSVLVECGFLSNPAEEALLQDPQYQRKLASGVVKGVMDFLRSMALEPSGKPIVTVSPTPSQAAK</sequence>
<gene>
    <name evidence="3" type="ORF">SDC9_168012</name>
</gene>
<dbReference type="InterPro" id="IPR002508">
    <property type="entry name" value="MurNAc-LAA_cat"/>
</dbReference>
<accession>A0A645G9R0</accession>
<name>A0A645G9R0_9ZZZZ</name>
<proteinExistence type="predicted"/>
<evidence type="ECO:0000259" key="2">
    <source>
        <dbReference type="SMART" id="SM00646"/>
    </source>
</evidence>
<dbReference type="AlphaFoldDB" id="A0A645G9R0"/>
<evidence type="ECO:0000313" key="3">
    <source>
        <dbReference type="EMBL" id="MPN20633.1"/>
    </source>
</evidence>
<protein>
    <recommendedName>
        <fullName evidence="2">MurNAc-LAA domain-containing protein</fullName>
    </recommendedName>
</protein>
<dbReference type="EMBL" id="VSSQ01068441">
    <property type="protein sequence ID" value="MPN20633.1"/>
    <property type="molecule type" value="Genomic_DNA"/>
</dbReference>
<dbReference type="SMART" id="SM00646">
    <property type="entry name" value="Ami_3"/>
    <property type="match status" value="1"/>
</dbReference>
<dbReference type="GO" id="GO:0030288">
    <property type="term" value="C:outer membrane-bounded periplasmic space"/>
    <property type="evidence" value="ECO:0007669"/>
    <property type="project" value="TreeGrafter"/>
</dbReference>
<dbReference type="GO" id="GO:0009253">
    <property type="term" value="P:peptidoglycan catabolic process"/>
    <property type="evidence" value="ECO:0007669"/>
    <property type="project" value="InterPro"/>
</dbReference>
<organism evidence="3">
    <name type="scientific">bioreactor metagenome</name>
    <dbReference type="NCBI Taxonomy" id="1076179"/>
    <lineage>
        <taxon>unclassified sequences</taxon>
        <taxon>metagenomes</taxon>
        <taxon>ecological metagenomes</taxon>
    </lineage>
</organism>
<dbReference type="InterPro" id="IPR050695">
    <property type="entry name" value="N-acetylmuramoyl_amidase_3"/>
</dbReference>
<feature type="domain" description="MurNAc-LAA" evidence="2">
    <location>
        <begin position="81"/>
        <end position="191"/>
    </location>
</feature>
<comment type="caution">
    <text evidence="3">The sequence shown here is derived from an EMBL/GenBank/DDBJ whole genome shotgun (WGS) entry which is preliminary data.</text>
</comment>
<dbReference type="PANTHER" id="PTHR30404:SF0">
    <property type="entry name" value="N-ACETYLMURAMOYL-L-ALANINE AMIDASE AMIC"/>
    <property type="match status" value="1"/>
</dbReference>
<keyword evidence="1" id="KW-0378">Hydrolase</keyword>
<evidence type="ECO:0000256" key="1">
    <source>
        <dbReference type="ARBA" id="ARBA00022801"/>
    </source>
</evidence>
<reference evidence="3" key="1">
    <citation type="submission" date="2019-08" db="EMBL/GenBank/DDBJ databases">
        <authorList>
            <person name="Kucharzyk K."/>
            <person name="Murdoch R.W."/>
            <person name="Higgins S."/>
            <person name="Loffler F."/>
        </authorList>
    </citation>
    <scope>NUCLEOTIDE SEQUENCE</scope>
</reference>
<dbReference type="Gene3D" id="3.40.630.40">
    <property type="entry name" value="Zn-dependent exopeptidases"/>
    <property type="match status" value="1"/>
</dbReference>
<dbReference type="SUPFAM" id="SSF53187">
    <property type="entry name" value="Zn-dependent exopeptidases"/>
    <property type="match status" value="1"/>
</dbReference>
<dbReference type="PANTHER" id="PTHR30404">
    <property type="entry name" value="N-ACETYLMURAMOYL-L-ALANINE AMIDASE"/>
    <property type="match status" value="1"/>
</dbReference>
<dbReference type="GO" id="GO:0008745">
    <property type="term" value="F:N-acetylmuramoyl-L-alanine amidase activity"/>
    <property type="evidence" value="ECO:0007669"/>
    <property type="project" value="InterPro"/>
</dbReference>
<dbReference type="CDD" id="cd02696">
    <property type="entry name" value="MurNAc-LAA"/>
    <property type="match status" value="1"/>
</dbReference>
<dbReference type="Pfam" id="PF01520">
    <property type="entry name" value="Amidase_3"/>
    <property type="match status" value="1"/>
</dbReference>